<keyword evidence="4" id="KW-0411">Iron-sulfur</keyword>
<dbReference type="InterPro" id="IPR042216">
    <property type="entry name" value="MitoNEET_CISD"/>
</dbReference>
<keyword evidence="2" id="KW-0479">Metal-binding</keyword>
<keyword evidence="1" id="KW-0001">2Fe-2S</keyword>
<evidence type="ECO:0000256" key="2">
    <source>
        <dbReference type="ARBA" id="ARBA00022723"/>
    </source>
</evidence>
<protein>
    <submittedName>
        <fullName evidence="6">CDGSH-type Zn-finger protein</fullName>
    </submittedName>
</protein>
<keyword evidence="3" id="KW-0408">Iron</keyword>
<gene>
    <name evidence="6" type="ORF">HEB29_000525</name>
</gene>
<evidence type="ECO:0000256" key="1">
    <source>
        <dbReference type="ARBA" id="ARBA00022714"/>
    </source>
</evidence>
<evidence type="ECO:0000256" key="4">
    <source>
        <dbReference type="ARBA" id="ARBA00023014"/>
    </source>
</evidence>
<dbReference type="GO" id="GO:0005737">
    <property type="term" value="C:cytoplasm"/>
    <property type="evidence" value="ECO:0007669"/>
    <property type="project" value="UniProtKB-ARBA"/>
</dbReference>
<evidence type="ECO:0000259" key="5">
    <source>
        <dbReference type="SMART" id="SM00704"/>
    </source>
</evidence>
<organism evidence="6 7">
    <name type="scientific">Streptomyces fulvorobeus</name>
    <dbReference type="NCBI Taxonomy" id="284028"/>
    <lineage>
        <taxon>Bacteria</taxon>
        <taxon>Bacillati</taxon>
        <taxon>Actinomycetota</taxon>
        <taxon>Actinomycetes</taxon>
        <taxon>Kitasatosporales</taxon>
        <taxon>Streptomycetaceae</taxon>
        <taxon>Streptomyces</taxon>
    </lineage>
</organism>
<dbReference type="EMBL" id="JACCCF010000001">
    <property type="protein sequence ID" value="NYE39514.1"/>
    <property type="molecule type" value="Genomic_DNA"/>
</dbReference>
<dbReference type="GO" id="GO:0046872">
    <property type="term" value="F:metal ion binding"/>
    <property type="evidence" value="ECO:0007669"/>
    <property type="project" value="UniProtKB-KW"/>
</dbReference>
<dbReference type="Gene3D" id="3.40.5.90">
    <property type="entry name" value="CDGSH iron-sulfur domain, mitoNEET-type"/>
    <property type="match status" value="1"/>
</dbReference>
<evidence type="ECO:0000313" key="7">
    <source>
        <dbReference type="Proteomes" id="UP000530403"/>
    </source>
</evidence>
<dbReference type="Pfam" id="PF09360">
    <property type="entry name" value="zf-CDGSH"/>
    <property type="match status" value="1"/>
</dbReference>
<sequence>MTTDEGESVVSDRFVVAICTCRRSRIHPWCDTSHRRRKPAEEGEDTSP</sequence>
<reference evidence="6 7" key="1">
    <citation type="submission" date="2020-07" db="EMBL/GenBank/DDBJ databases">
        <title>Sequencing the genomes of 1000 actinobacteria strains.</title>
        <authorList>
            <person name="Klenk H.-P."/>
        </authorList>
    </citation>
    <scope>NUCLEOTIDE SEQUENCE [LARGE SCALE GENOMIC DNA]</scope>
    <source>
        <strain evidence="6 7">DSM 41455</strain>
    </source>
</reference>
<dbReference type="SMART" id="SM00704">
    <property type="entry name" value="ZnF_CDGSH"/>
    <property type="match status" value="1"/>
</dbReference>
<dbReference type="Proteomes" id="UP000530403">
    <property type="component" value="Unassembled WGS sequence"/>
</dbReference>
<dbReference type="AlphaFoldDB" id="A0A7Y9H7U1"/>
<proteinExistence type="predicted"/>
<dbReference type="GO" id="GO:0051537">
    <property type="term" value="F:2 iron, 2 sulfur cluster binding"/>
    <property type="evidence" value="ECO:0007669"/>
    <property type="project" value="UniProtKB-KW"/>
</dbReference>
<accession>A0A7Y9H7U1</accession>
<comment type="caution">
    <text evidence="6">The sequence shown here is derived from an EMBL/GenBank/DDBJ whole genome shotgun (WGS) entry which is preliminary data.</text>
</comment>
<evidence type="ECO:0000313" key="6">
    <source>
        <dbReference type="EMBL" id="NYE39514.1"/>
    </source>
</evidence>
<evidence type="ECO:0000256" key="3">
    <source>
        <dbReference type="ARBA" id="ARBA00023004"/>
    </source>
</evidence>
<name>A0A7Y9H7U1_9ACTN</name>
<dbReference type="InterPro" id="IPR018967">
    <property type="entry name" value="FeS-contain_CDGSH-typ"/>
</dbReference>
<feature type="domain" description="Iron-binding zinc finger CDGSH type" evidence="5">
    <location>
        <begin position="7"/>
        <end position="40"/>
    </location>
</feature>